<dbReference type="GO" id="GO:0003677">
    <property type="term" value="F:DNA binding"/>
    <property type="evidence" value="ECO:0007669"/>
    <property type="project" value="UniProtKB-KW"/>
</dbReference>
<dbReference type="AlphaFoldDB" id="A0A1I3UW73"/>
<dbReference type="CDD" id="cd02209">
    <property type="entry name" value="cupin_XRE_C"/>
    <property type="match status" value="1"/>
</dbReference>
<dbReference type="PROSITE" id="PS50943">
    <property type="entry name" value="HTH_CROC1"/>
    <property type="match status" value="1"/>
</dbReference>
<sequence length="182" mass="20515">MHIGARIREIRKRKKLTISQVAEGTGLSKGFLSNVENDKTSPSVDTLHTIAKFLRVPLSYLFLEEHERMRIVRKEERQITTFGKNQIKVELLASYDGLRMMIGELPPGVSTGDEAHAHQGKECHVVLKGKILAQQGEDTCILEEGDSFSWNACVPHRVTNISDETARVLITVYTENDPKNNF</sequence>
<dbReference type="InterPro" id="IPR011051">
    <property type="entry name" value="RmlC_Cupin_sf"/>
</dbReference>
<name>A0A1I3UW73_9BACL</name>
<reference evidence="3 4" key="1">
    <citation type="submission" date="2016-10" db="EMBL/GenBank/DDBJ databases">
        <authorList>
            <person name="de Groot N.N."/>
        </authorList>
    </citation>
    <scope>NUCLEOTIDE SEQUENCE [LARGE SCALE GENOMIC DNA]</scope>
    <source>
        <strain evidence="3 4">DSM 44778</strain>
    </source>
</reference>
<dbReference type="SUPFAM" id="SSF51182">
    <property type="entry name" value="RmlC-like cupins"/>
    <property type="match status" value="1"/>
</dbReference>
<dbReference type="InterPro" id="IPR010982">
    <property type="entry name" value="Lambda_DNA-bd_dom_sf"/>
</dbReference>
<dbReference type="Pfam" id="PF01381">
    <property type="entry name" value="HTH_3"/>
    <property type="match status" value="1"/>
</dbReference>
<organism evidence="3 4">
    <name type="scientific">Thermoflavimicrobium dichotomicum</name>
    <dbReference type="NCBI Taxonomy" id="46223"/>
    <lineage>
        <taxon>Bacteria</taxon>
        <taxon>Bacillati</taxon>
        <taxon>Bacillota</taxon>
        <taxon>Bacilli</taxon>
        <taxon>Bacillales</taxon>
        <taxon>Thermoactinomycetaceae</taxon>
        <taxon>Thermoflavimicrobium</taxon>
    </lineage>
</organism>
<evidence type="ECO:0000256" key="1">
    <source>
        <dbReference type="ARBA" id="ARBA00023125"/>
    </source>
</evidence>
<dbReference type="InterPro" id="IPR001387">
    <property type="entry name" value="Cro/C1-type_HTH"/>
</dbReference>
<dbReference type="RefSeq" id="WP_093231616.1">
    <property type="nucleotide sequence ID" value="NZ_FORR01000028.1"/>
</dbReference>
<dbReference type="Gene3D" id="1.10.260.40">
    <property type="entry name" value="lambda repressor-like DNA-binding domains"/>
    <property type="match status" value="1"/>
</dbReference>
<dbReference type="InterPro" id="IPR014710">
    <property type="entry name" value="RmlC-like_jellyroll"/>
</dbReference>
<dbReference type="OrthoDB" id="9814553at2"/>
<keyword evidence="1" id="KW-0238">DNA-binding</keyword>
<protein>
    <submittedName>
        <fullName evidence="3">Transcriptional regulator, contains XRE-family HTH domain</fullName>
    </submittedName>
</protein>
<gene>
    <name evidence="3" type="ORF">SAMN05421852_1285</name>
</gene>
<dbReference type="CDD" id="cd00093">
    <property type="entry name" value="HTH_XRE"/>
    <property type="match status" value="1"/>
</dbReference>
<evidence type="ECO:0000313" key="3">
    <source>
        <dbReference type="EMBL" id="SFJ86336.1"/>
    </source>
</evidence>
<evidence type="ECO:0000259" key="2">
    <source>
        <dbReference type="PROSITE" id="PS50943"/>
    </source>
</evidence>
<dbReference type="GO" id="GO:0003700">
    <property type="term" value="F:DNA-binding transcription factor activity"/>
    <property type="evidence" value="ECO:0007669"/>
    <property type="project" value="TreeGrafter"/>
</dbReference>
<feature type="domain" description="HTH cro/C1-type" evidence="2">
    <location>
        <begin position="7"/>
        <end position="61"/>
    </location>
</feature>
<dbReference type="PANTHER" id="PTHR46797">
    <property type="entry name" value="HTH-TYPE TRANSCRIPTIONAL REGULATOR"/>
    <property type="match status" value="1"/>
</dbReference>
<accession>A0A1I3UW73</accession>
<dbReference type="EMBL" id="FORR01000028">
    <property type="protein sequence ID" value="SFJ86336.1"/>
    <property type="molecule type" value="Genomic_DNA"/>
</dbReference>
<evidence type="ECO:0000313" key="4">
    <source>
        <dbReference type="Proteomes" id="UP000199545"/>
    </source>
</evidence>
<dbReference type="InterPro" id="IPR050807">
    <property type="entry name" value="TransReg_Diox_bact_type"/>
</dbReference>
<dbReference type="SUPFAM" id="SSF47413">
    <property type="entry name" value="lambda repressor-like DNA-binding domains"/>
    <property type="match status" value="1"/>
</dbReference>
<keyword evidence="4" id="KW-1185">Reference proteome</keyword>
<dbReference type="SMART" id="SM00530">
    <property type="entry name" value="HTH_XRE"/>
    <property type="match status" value="1"/>
</dbReference>
<dbReference type="Gene3D" id="2.60.120.10">
    <property type="entry name" value="Jelly Rolls"/>
    <property type="match status" value="1"/>
</dbReference>
<dbReference type="STRING" id="46223.SAMN05421852_1285"/>
<proteinExistence type="predicted"/>
<dbReference type="GO" id="GO:0005829">
    <property type="term" value="C:cytosol"/>
    <property type="evidence" value="ECO:0007669"/>
    <property type="project" value="TreeGrafter"/>
</dbReference>
<dbReference type="Proteomes" id="UP000199545">
    <property type="component" value="Unassembled WGS sequence"/>
</dbReference>
<dbReference type="Pfam" id="PF07883">
    <property type="entry name" value="Cupin_2"/>
    <property type="match status" value="1"/>
</dbReference>
<dbReference type="InterPro" id="IPR013096">
    <property type="entry name" value="Cupin_2"/>
</dbReference>
<dbReference type="PANTHER" id="PTHR46797:SF2">
    <property type="entry name" value="TRANSCRIPTIONAL REGULATOR"/>
    <property type="match status" value="1"/>
</dbReference>